<dbReference type="AlphaFoldDB" id="R3TM37"/>
<accession>R3TM37</accession>
<protein>
    <recommendedName>
        <fullName evidence="4">DUF4179 domain-containing protein</fullName>
    </recommendedName>
</protein>
<sequence length="339" mass="38838">MINDFETQLKKALRKEEEMNLKTKNRIFSTFDLIRKRKQRKQRWAKLGIVTAIMLVVGFPLFKAGYVTAAVDYIQMKLFSETVTKNHFIRTENKQETDGDIDIKLESIYSDGNELGFYLTMDYSKNREMVDNEHKVDDYSLSIDVKDSNGSNLPGAQGLTPHMDTKKHILQYYCRMNPVVPGEFSDLTGDLTIEISKITGFYKQSKPGLSTKKPVIVTGNWLFSVNNSTIKKFNPLLFIPEKDTILPIESATAYPSSFVVKFSDYKQFLEKIPKGSDENPFQLKVVEGEKISYYAPVRFSLGGENQNTEYMTFNYTGYDKKAIISLSVKNLEEISLTMQ</sequence>
<keyword evidence="1" id="KW-0812">Transmembrane</keyword>
<comment type="caution">
    <text evidence="2">The sequence shown here is derived from an EMBL/GenBank/DDBJ whole genome shotgun (WGS) entry which is preliminary data.</text>
</comment>
<reference evidence="2 3" key="1">
    <citation type="submission" date="2013-02" db="EMBL/GenBank/DDBJ databases">
        <title>The Genome Sequence of Enterococcus phoeniculicola BAA-412.</title>
        <authorList>
            <consortium name="The Broad Institute Genome Sequencing Platform"/>
            <consortium name="The Broad Institute Genome Sequencing Center for Infectious Disease"/>
            <person name="Earl A.M."/>
            <person name="Gilmore M.S."/>
            <person name="Lebreton F."/>
            <person name="Walker B."/>
            <person name="Young S.K."/>
            <person name="Zeng Q."/>
            <person name="Gargeya S."/>
            <person name="Fitzgerald M."/>
            <person name="Haas B."/>
            <person name="Abouelleil A."/>
            <person name="Alvarado L."/>
            <person name="Arachchi H.M."/>
            <person name="Berlin A.M."/>
            <person name="Chapman S.B."/>
            <person name="Dewar J."/>
            <person name="Goldberg J."/>
            <person name="Griggs A."/>
            <person name="Gujja S."/>
            <person name="Hansen M."/>
            <person name="Howarth C."/>
            <person name="Imamovic A."/>
            <person name="Larimer J."/>
            <person name="McCowan C."/>
            <person name="Murphy C."/>
            <person name="Neiman D."/>
            <person name="Pearson M."/>
            <person name="Priest M."/>
            <person name="Roberts A."/>
            <person name="Saif S."/>
            <person name="Shea T."/>
            <person name="Sisk P."/>
            <person name="Sykes S."/>
            <person name="Wortman J."/>
            <person name="Nusbaum C."/>
            <person name="Birren B."/>
        </authorList>
    </citation>
    <scope>NUCLEOTIDE SEQUENCE [LARGE SCALE GENOMIC DNA]</scope>
    <source>
        <strain evidence="2 3">ATCC BAA-412</strain>
    </source>
</reference>
<keyword evidence="3" id="KW-1185">Reference proteome</keyword>
<dbReference type="HOGENOM" id="CLU_784684_0_0_9"/>
<dbReference type="PATRIC" id="fig|1158610.3.peg.2879"/>
<dbReference type="STRING" id="154621.RV11_GL000713"/>
<gene>
    <name evidence="2" type="ORF">UC3_02896</name>
</gene>
<dbReference type="OrthoDB" id="9980581at2"/>
<dbReference type="RefSeq" id="WP_010769531.1">
    <property type="nucleotide sequence ID" value="NZ_ASWE01000001.1"/>
</dbReference>
<feature type="transmembrane region" description="Helical" evidence="1">
    <location>
        <begin position="44"/>
        <end position="62"/>
    </location>
</feature>
<evidence type="ECO:0000256" key="1">
    <source>
        <dbReference type="SAM" id="Phobius"/>
    </source>
</evidence>
<proteinExistence type="predicted"/>
<dbReference type="Proteomes" id="UP000013785">
    <property type="component" value="Unassembled WGS sequence"/>
</dbReference>
<keyword evidence="1" id="KW-1133">Transmembrane helix</keyword>
<dbReference type="eggNOG" id="ENOG5030707">
    <property type="taxonomic scope" value="Bacteria"/>
</dbReference>
<evidence type="ECO:0000313" key="2">
    <source>
        <dbReference type="EMBL" id="EOL42544.1"/>
    </source>
</evidence>
<evidence type="ECO:0000313" key="3">
    <source>
        <dbReference type="Proteomes" id="UP000013785"/>
    </source>
</evidence>
<dbReference type="Gene3D" id="2.60.40.1630">
    <property type="entry name" value="bacillus anthracis domain"/>
    <property type="match status" value="1"/>
</dbReference>
<name>R3TM37_9ENTE</name>
<organism evidence="2 3">
    <name type="scientific">Enterococcus phoeniculicola ATCC BAA-412</name>
    <dbReference type="NCBI Taxonomy" id="1158610"/>
    <lineage>
        <taxon>Bacteria</taxon>
        <taxon>Bacillati</taxon>
        <taxon>Bacillota</taxon>
        <taxon>Bacilli</taxon>
        <taxon>Lactobacillales</taxon>
        <taxon>Enterococcaceae</taxon>
        <taxon>Enterococcus</taxon>
    </lineage>
</organism>
<evidence type="ECO:0008006" key="4">
    <source>
        <dbReference type="Google" id="ProtNLM"/>
    </source>
</evidence>
<dbReference type="EMBL" id="AJAT01000017">
    <property type="protein sequence ID" value="EOL42544.1"/>
    <property type="molecule type" value="Genomic_DNA"/>
</dbReference>
<keyword evidence="1" id="KW-0472">Membrane</keyword>